<dbReference type="EMBL" id="CP094532">
    <property type="protein sequence ID" value="UOE41336.1"/>
    <property type="molecule type" value="Genomic_DNA"/>
</dbReference>
<proteinExistence type="predicted"/>
<keyword evidence="1 3" id="KW-0436">Ligase</keyword>
<gene>
    <name evidence="3" type="ORF">MTP09_01440</name>
</gene>
<dbReference type="InterPro" id="IPR004408">
    <property type="entry name" value="Biotin_CoA_COase_ligase"/>
</dbReference>
<dbReference type="SUPFAM" id="SSF55681">
    <property type="entry name" value="Class II aaRS and biotin synthetases"/>
    <property type="match status" value="1"/>
</dbReference>
<dbReference type="Gene3D" id="3.30.930.10">
    <property type="entry name" value="Bira Bifunctional Protein, Domain 2"/>
    <property type="match status" value="1"/>
</dbReference>
<evidence type="ECO:0000259" key="2">
    <source>
        <dbReference type="PROSITE" id="PS51733"/>
    </source>
</evidence>
<evidence type="ECO:0000313" key="4">
    <source>
        <dbReference type="Proteomes" id="UP000831460"/>
    </source>
</evidence>
<protein>
    <submittedName>
        <fullName evidence="3">Biotin--[acetyl-CoA-carboxylase] ligase</fullName>
        <ecNumber evidence="3">6.3.4.15</ecNumber>
    </submittedName>
</protein>
<evidence type="ECO:0000313" key="3">
    <source>
        <dbReference type="EMBL" id="UOE41336.1"/>
    </source>
</evidence>
<keyword evidence="4" id="KW-1185">Reference proteome</keyword>
<reference evidence="3 4" key="1">
    <citation type="submission" date="2022-03" db="EMBL/GenBank/DDBJ databases">
        <title>Chryseobacterium sp. isolated from particulate matters in swine house.</title>
        <authorList>
            <person name="Won M."/>
            <person name="Kim S.-J."/>
            <person name="Kwon S.-W."/>
        </authorList>
    </citation>
    <scope>NUCLEOTIDE SEQUENCE [LARGE SCALE GENOMIC DNA]</scope>
    <source>
        <strain evidence="3 4">SC2-2</strain>
    </source>
</reference>
<dbReference type="NCBIfam" id="TIGR00121">
    <property type="entry name" value="birA_ligase"/>
    <property type="match status" value="1"/>
</dbReference>
<dbReference type="PANTHER" id="PTHR12835">
    <property type="entry name" value="BIOTIN PROTEIN LIGASE"/>
    <property type="match status" value="1"/>
</dbReference>
<dbReference type="RefSeq" id="WP_243549961.1">
    <property type="nucleotide sequence ID" value="NZ_CP094532.1"/>
</dbReference>
<name>A0ABY4BUF4_9FLAO</name>
<dbReference type="EC" id="6.3.4.15" evidence="3"/>
<feature type="domain" description="BPL/LPL catalytic" evidence="2">
    <location>
        <begin position="1"/>
        <end position="175"/>
    </location>
</feature>
<dbReference type="PROSITE" id="PS51733">
    <property type="entry name" value="BPL_LPL_CATALYTIC"/>
    <property type="match status" value="1"/>
</dbReference>
<dbReference type="PANTHER" id="PTHR12835:SF5">
    <property type="entry name" value="BIOTIN--PROTEIN LIGASE"/>
    <property type="match status" value="1"/>
</dbReference>
<dbReference type="Pfam" id="PF03099">
    <property type="entry name" value="BPL_LplA_LipB"/>
    <property type="match status" value="1"/>
</dbReference>
<sequence length="238" mass="27341">MTPVFYLKECSSTNDEIDAYLLYEKAEILAVYTFNQTKGKGQYGNSWISPKNMNLAYSLAIPAEKIKVRENLFNFRTATVLRDYLANLTKVSVEIKWPNDLIVGNKKISGILIEKKNIDGKPYFIIGIGVNVLQQDFENLPKAGSLLTQTGVHFDLVEFADQLHQYLVDHLTKEKTDTEILEQVNDHLFRKNVVSVFEVEGIRQNGIIRDVDEDGFLWVELENGGLQKFFHKEIEMLY</sequence>
<dbReference type="InterPro" id="IPR004143">
    <property type="entry name" value="BPL_LPL_catalytic"/>
</dbReference>
<organism evidence="3 4">
    <name type="scientific">Chryseobacterium suipulveris</name>
    <dbReference type="NCBI Taxonomy" id="2929800"/>
    <lineage>
        <taxon>Bacteria</taxon>
        <taxon>Pseudomonadati</taxon>
        <taxon>Bacteroidota</taxon>
        <taxon>Flavobacteriia</taxon>
        <taxon>Flavobacteriales</taxon>
        <taxon>Weeksellaceae</taxon>
        <taxon>Chryseobacterium group</taxon>
        <taxon>Chryseobacterium</taxon>
    </lineage>
</organism>
<dbReference type="GO" id="GO:0004077">
    <property type="term" value="F:biotin--[biotin carboxyl-carrier protein] ligase activity"/>
    <property type="evidence" value="ECO:0007669"/>
    <property type="project" value="UniProtKB-EC"/>
</dbReference>
<evidence type="ECO:0000256" key="1">
    <source>
        <dbReference type="ARBA" id="ARBA00022598"/>
    </source>
</evidence>
<dbReference type="Proteomes" id="UP000831460">
    <property type="component" value="Chromosome"/>
</dbReference>
<accession>A0ABY4BUF4</accession>
<dbReference type="InterPro" id="IPR045864">
    <property type="entry name" value="aa-tRNA-synth_II/BPL/LPL"/>
</dbReference>
<dbReference type="CDD" id="cd16442">
    <property type="entry name" value="BPL"/>
    <property type="match status" value="1"/>
</dbReference>